<dbReference type="EMBL" id="CP142149">
    <property type="protein sequence ID" value="WSE28683.1"/>
    <property type="molecule type" value="Genomic_DNA"/>
</dbReference>
<organism evidence="2 3">
    <name type="scientific">Amycolatopsis rhabdoformis</name>
    <dbReference type="NCBI Taxonomy" id="1448059"/>
    <lineage>
        <taxon>Bacteria</taxon>
        <taxon>Bacillati</taxon>
        <taxon>Actinomycetota</taxon>
        <taxon>Actinomycetes</taxon>
        <taxon>Pseudonocardiales</taxon>
        <taxon>Pseudonocardiaceae</taxon>
        <taxon>Amycolatopsis</taxon>
    </lineage>
</organism>
<evidence type="ECO:0000256" key="1">
    <source>
        <dbReference type="SAM" id="MobiDB-lite"/>
    </source>
</evidence>
<reference evidence="2 3" key="1">
    <citation type="journal article" date="2015" name="Int. J. Syst. Evol. Microbiol.">
        <title>Amycolatopsis rhabdoformis sp. nov., an actinomycete isolated from a tropical forest soil.</title>
        <authorList>
            <person name="Souza W.R."/>
            <person name="Silva R.E."/>
            <person name="Goodfellow M."/>
            <person name="Busarakam K."/>
            <person name="Figueiro F.S."/>
            <person name="Ferreira D."/>
            <person name="Rodrigues-Filho E."/>
            <person name="Moraes L.A.B."/>
            <person name="Zucchi T.D."/>
        </authorList>
    </citation>
    <scope>NUCLEOTIDE SEQUENCE [LARGE SCALE GENOMIC DNA]</scope>
    <source>
        <strain evidence="2 3">NCIMB 14900</strain>
    </source>
</reference>
<gene>
    <name evidence="2" type="ORF">VSH64_38560</name>
</gene>
<name>A0ABZ1I4B2_9PSEU</name>
<protein>
    <submittedName>
        <fullName evidence="2">Uncharacterized protein</fullName>
    </submittedName>
</protein>
<proteinExistence type="predicted"/>
<accession>A0ABZ1I4B2</accession>
<evidence type="ECO:0000313" key="2">
    <source>
        <dbReference type="EMBL" id="WSE28683.1"/>
    </source>
</evidence>
<keyword evidence="3" id="KW-1185">Reference proteome</keyword>
<dbReference type="Proteomes" id="UP001330812">
    <property type="component" value="Chromosome"/>
</dbReference>
<evidence type="ECO:0000313" key="3">
    <source>
        <dbReference type="Proteomes" id="UP001330812"/>
    </source>
</evidence>
<sequence>MTADAVPATCGLATYLAAREAGYVFIVEENQQRLHARLAALPWPQATHHASTGIGHGRLEQRTIEVLPTPHDLDFPAAATVLQATSAATNRGTRRTTPSTASPT</sequence>
<feature type="region of interest" description="Disordered" evidence="1">
    <location>
        <begin position="84"/>
        <end position="104"/>
    </location>
</feature>
<dbReference type="RefSeq" id="WP_326567682.1">
    <property type="nucleotide sequence ID" value="NZ_CP142149.1"/>
</dbReference>